<feature type="signal peptide" evidence="1">
    <location>
        <begin position="1"/>
        <end position="24"/>
    </location>
</feature>
<comment type="caution">
    <text evidence="3">The sequence shown here is derived from an EMBL/GenBank/DDBJ whole genome shotgun (WGS) entry which is preliminary data.</text>
</comment>
<dbReference type="SUPFAM" id="SSF50494">
    <property type="entry name" value="Trypsin-like serine proteases"/>
    <property type="match status" value="1"/>
</dbReference>
<dbReference type="InterPro" id="IPR009003">
    <property type="entry name" value="Peptidase_S1_PA"/>
</dbReference>
<dbReference type="EMBL" id="JANBOH010000015">
    <property type="protein sequence ID" value="KAJ1647959.1"/>
    <property type="molecule type" value="Genomic_DNA"/>
</dbReference>
<evidence type="ECO:0000256" key="1">
    <source>
        <dbReference type="SAM" id="SignalP"/>
    </source>
</evidence>
<organism evidence="3 4">
    <name type="scientific">Coemansia asiatica</name>
    <dbReference type="NCBI Taxonomy" id="1052880"/>
    <lineage>
        <taxon>Eukaryota</taxon>
        <taxon>Fungi</taxon>
        <taxon>Fungi incertae sedis</taxon>
        <taxon>Zoopagomycota</taxon>
        <taxon>Kickxellomycotina</taxon>
        <taxon>Kickxellomycetes</taxon>
        <taxon>Kickxellales</taxon>
        <taxon>Kickxellaceae</taxon>
        <taxon>Coemansia</taxon>
    </lineage>
</organism>
<reference evidence="3" key="1">
    <citation type="submission" date="2022-07" db="EMBL/GenBank/DDBJ databases">
        <title>Phylogenomic reconstructions and comparative analyses of Kickxellomycotina fungi.</title>
        <authorList>
            <person name="Reynolds N.K."/>
            <person name="Stajich J.E."/>
            <person name="Barry K."/>
            <person name="Grigoriev I.V."/>
            <person name="Crous P."/>
            <person name="Smith M.E."/>
        </authorList>
    </citation>
    <scope>NUCLEOTIDE SEQUENCE</scope>
    <source>
        <strain evidence="3">NBRC 105413</strain>
    </source>
</reference>
<evidence type="ECO:0000313" key="3">
    <source>
        <dbReference type="EMBL" id="KAJ1647959.1"/>
    </source>
</evidence>
<feature type="chain" id="PRO_5040835722" description="Peptidase S1 domain-containing protein" evidence="1">
    <location>
        <begin position="25"/>
        <end position="337"/>
    </location>
</feature>
<keyword evidence="1" id="KW-0732">Signal</keyword>
<dbReference type="GO" id="GO:0004252">
    <property type="term" value="F:serine-type endopeptidase activity"/>
    <property type="evidence" value="ECO:0007669"/>
    <property type="project" value="InterPro"/>
</dbReference>
<proteinExistence type="predicted"/>
<name>A0A9W7XQE4_9FUNG</name>
<dbReference type="Gene3D" id="2.40.10.10">
    <property type="entry name" value="Trypsin-like serine proteases"/>
    <property type="match status" value="1"/>
</dbReference>
<feature type="domain" description="Peptidase S1" evidence="2">
    <location>
        <begin position="96"/>
        <end position="217"/>
    </location>
</feature>
<evidence type="ECO:0000313" key="4">
    <source>
        <dbReference type="Proteomes" id="UP001145021"/>
    </source>
</evidence>
<accession>A0A9W7XQE4</accession>
<dbReference type="InterPro" id="IPR001254">
    <property type="entry name" value="Trypsin_dom"/>
</dbReference>
<sequence length="337" mass="34759">MVSRRTLLAYIAALFAVCVAQVAAQSQAPVIESVNSPQASEDTLSNEPSLSSALASASVSPSPISFIASNNTTSTGAPASLNTSAGSVSSRLSAAKFIAGLFWSSQTTGMHRRCSATVISENLLVTSAACAQSQNPISKFGNGEWRIVAGTDDRFLDVPAASAVGNKVASINMSTCANFAAILLSEPLTLGKSIKPILLSNSPAFQTTTVVTYNTTDPAVDPLVILTPGTDEACELLFPGYSKKGFLCTLPVDKQTVTADYLGGDPIIGFVPQDGVAEPVLFGVTGLYYSTIAEAQAAQANDPTAYRYSPLVAQQVGKLASLGGLDAQKIATPATPI</sequence>
<evidence type="ECO:0000259" key="2">
    <source>
        <dbReference type="Pfam" id="PF00089"/>
    </source>
</evidence>
<dbReference type="GO" id="GO:0006508">
    <property type="term" value="P:proteolysis"/>
    <property type="evidence" value="ECO:0007669"/>
    <property type="project" value="InterPro"/>
</dbReference>
<dbReference type="Pfam" id="PF00089">
    <property type="entry name" value="Trypsin"/>
    <property type="match status" value="1"/>
</dbReference>
<keyword evidence="4" id="KW-1185">Reference proteome</keyword>
<gene>
    <name evidence="3" type="ORF">LPJ64_000707</name>
</gene>
<dbReference type="InterPro" id="IPR043504">
    <property type="entry name" value="Peptidase_S1_PA_chymotrypsin"/>
</dbReference>
<dbReference type="AlphaFoldDB" id="A0A9W7XQE4"/>
<dbReference type="Proteomes" id="UP001145021">
    <property type="component" value="Unassembled WGS sequence"/>
</dbReference>
<protein>
    <recommendedName>
        <fullName evidence="2">Peptidase S1 domain-containing protein</fullName>
    </recommendedName>
</protein>